<dbReference type="Proteomes" id="UP001172728">
    <property type="component" value="Unassembled WGS sequence"/>
</dbReference>
<reference evidence="1" key="1">
    <citation type="submission" date="2023-06" db="EMBL/GenBank/DDBJ databases">
        <title>Sysu t00192.</title>
        <authorList>
            <person name="Gao L."/>
            <person name="Fang B.-Z."/>
            <person name="Li W.-J."/>
        </authorList>
    </citation>
    <scope>NUCLEOTIDE SEQUENCE</scope>
    <source>
        <strain evidence="1">SYSU T00192</strain>
    </source>
</reference>
<sequence length="79" mass="8650">MSAHTVRPFGGEGVVAPAPSDLVGRARDSLRAVSDRFAAANARRRERSRYRHETALPPADVVMRNLGDSFSLPLHARLL</sequence>
<evidence type="ECO:0000313" key="2">
    <source>
        <dbReference type="Proteomes" id="UP001172728"/>
    </source>
</evidence>
<keyword evidence="2" id="KW-1185">Reference proteome</keyword>
<dbReference type="EMBL" id="JAUHPW010000011">
    <property type="protein sequence ID" value="MDN4476797.1"/>
    <property type="molecule type" value="Genomic_DNA"/>
</dbReference>
<organism evidence="1 2">
    <name type="scientific">Demequina litoralis</name>
    <dbReference type="NCBI Taxonomy" id="3051660"/>
    <lineage>
        <taxon>Bacteria</taxon>
        <taxon>Bacillati</taxon>
        <taxon>Actinomycetota</taxon>
        <taxon>Actinomycetes</taxon>
        <taxon>Micrococcales</taxon>
        <taxon>Demequinaceae</taxon>
        <taxon>Demequina</taxon>
    </lineage>
</organism>
<comment type="caution">
    <text evidence="1">The sequence shown here is derived from an EMBL/GenBank/DDBJ whole genome shotgun (WGS) entry which is preliminary data.</text>
</comment>
<protein>
    <submittedName>
        <fullName evidence="1">Uncharacterized protein</fullName>
    </submittedName>
</protein>
<proteinExistence type="predicted"/>
<gene>
    <name evidence="1" type="ORF">QQX09_13135</name>
</gene>
<name>A0ABT8GCV2_9MICO</name>
<accession>A0ABT8GCV2</accession>
<dbReference type="RefSeq" id="WP_301135535.1">
    <property type="nucleotide sequence ID" value="NZ_JAUHPW010000011.1"/>
</dbReference>
<evidence type="ECO:0000313" key="1">
    <source>
        <dbReference type="EMBL" id="MDN4476797.1"/>
    </source>
</evidence>